<dbReference type="SUPFAM" id="SSF56219">
    <property type="entry name" value="DNase I-like"/>
    <property type="match status" value="1"/>
</dbReference>
<reference evidence="2" key="1">
    <citation type="submission" date="2016-04" db="EMBL/GenBank/DDBJ databases">
        <title>Cephalotus genome sequencing.</title>
        <authorList>
            <person name="Fukushima K."/>
            <person name="Hasebe M."/>
            <person name="Fang X."/>
        </authorList>
    </citation>
    <scope>NUCLEOTIDE SEQUENCE [LARGE SCALE GENOMIC DNA]</scope>
    <source>
        <strain evidence="2">cv. St1</strain>
    </source>
</reference>
<evidence type="ECO:0000313" key="1">
    <source>
        <dbReference type="EMBL" id="GAV83567.1"/>
    </source>
</evidence>
<dbReference type="InParanoid" id="A0A1Q3CTL0"/>
<proteinExistence type="predicted"/>
<organism evidence="1 2">
    <name type="scientific">Cephalotus follicularis</name>
    <name type="common">Albany pitcher plant</name>
    <dbReference type="NCBI Taxonomy" id="3775"/>
    <lineage>
        <taxon>Eukaryota</taxon>
        <taxon>Viridiplantae</taxon>
        <taxon>Streptophyta</taxon>
        <taxon>Embryophyta</taxon>
        <taxon>Tracheophyta</taxon>
        <taxon>Spermatophyta</taxon>
        <taxon>Magnoliopsida</taxon>
        <taxon>eudicotyledons</taxon>
        <taxon>Gunneridae</taxon>
        <taxon>Pentapetalae</taxon>
        <taxon>rosids</taxon>
        <taxon>fabids</taxon>
        <taxon>Oxalidales</taxon>
        <taxon>Cephalotaceae</taxon>
        <taxon>Cephalotus</taxon>
    </lineage>
</organism>
<protein>
    <submittedName>
        <fullName evidence="1">Exo_endo_phos domain-containing protein</fullName>
    </submittedName>
</protein>
<dbReference type="InterPro" id="IPR036691">
    <property type="entry name" value="Endo/exonu/phosph_ase_sf"/>
</dbReference>
<keyword evidence="2" id="KW-1185">Reference proteome</keyword>
<dbReference type="OrthoDB" id="1934719at2759"/>
<accession>A0A1Q3CTL0</accession>
<dbReference type="STRING" id="3775.A0A1Q3CTL0"/>
<gene>
    <name evidence="1" type="ORF">CFOL_v3_27013</name>
</gene>
<dbReference type="Gene3D" id="3.60.10.10">
    <property type="entry name" value="Endonuclease/exonuclease/phosphatase"/>
    <property type="match status" value="1"/>
</dbReference>
<dbReference type="PANTHER" id="PTHR33710">
    <property type="entry name" value="BNAC02G09200D PROTEIN"/>
    <property type="match status" value="1"/>
</dbReference>
<dbReference type="PANTHER" id="PTHR33710:SF71">
    <property type="entry name" value="ENDONUCLEASE_EXONUCLEASE_PHOSPHATASE DOMAIN-CONTAINING PROTEIN"/>
    <property type="match status" value="1"/>
</dbReference>
<dbReference type="Proteomes" id="UP000187406">
    <property type="component" value="Unassembled WGS sequence"/>
</dbReference>
<evidence type="ECO:0000313" key="2">
    <source>
        <dbReference type="Proteomes" id="UP000187406"/>
    </source>
</evidence>
<comment type="caution">
    <text evidence="1">The sequence shown here is derived from an EMBL/GenBank/DDBJ whole genome shotgun (WGS) entry which is preliminary data.</text>
</comment>
<dbReference type="AlphaFoldDB" id="A0A1Q3CTL0"/>
<name>A0A1Q3CTL0_CEPFO</name>
<sequence length="433" mass="49264">MTEQAVHGKAVLGNGSSVHLSFIYGLCDYRSRRDLWKDLIFISQGIAHAPWLILGDFNVSRYPQDQLHGLPRFSKAMSEFNECLNAIEVDDIRSVGRHFTWSNKREGNAAVNKKLDRVLGNWGWHKVFNHSSALFHNPGVSDHSPVSVTLSDSWRCGNKPFKFLNFWVGDSRFPGLVKSVWDKRIVGNPLEVVISKLRMLKRELKFTFNNPDPNPKKEAIRAEIEVIQSKLLSNPSDMDLLRQEKALIATLGKVKDEEESFLKQKSRITWLKLGDSNTKFFHRSVTSLHHRNHIDRLQKPDGSWTCSQSEVENLAVDHFKGFLGVQAPHTVSNLGYSKKLSEAQKVLLGKRVTDEEIRDAFWALHPEKAPGPDGFNGFFFRSVWGIVGKELIAACRFFFDHPYMPKGLNATIISLVPKLKNTNCINDYRPIAC</sequence>
<dbReference type="EMBL" id="BDDD01002929">
    <property type="protein sequence ID" value="GAV83567.1"/>
    <property type="molecule type" value="Genomic_DNA"/>
</dbReference>